<dbReference type="Pfam" id="PF03372">
    <property type="entry name" value="Exo_endo_phos"/>
    <property type="match status" value="1"/>
</dbReference>
<comment type="caution">
    <text evidence="3">The sequence shown here is derived from an EMBL/GenBank/DDBJ whole genome shotgun (WGS) entry which is preliminary data.</text>
</comment>
<feature type="domain" description="Endonuclease/exonuclease/phosphatase" evidence="2">
    <location>
        <begin position="12"/>
        <end position="422"/>
    </location>
</feature>
<organism evidence="3 4">
    <name type="scientific">Tetraparma gracilis</name>
    <dbReference type="NCBI Taxonomy" id="2962635"/>
    <lineage>
        <taxon>Eukaryota</taxon>
        <taxon>Sar</taxon>
        <taxon>Stramenopiles</taxon>
        <taxon>Ochrophyta</taxon>
        <taxon>Bolidophyceae</taxon>
        <taxon>Parmales</taxon>
        <taxon>Triparmaceae</taxon>
        <taxon>Tetraparma</taxon>
    </lineage>
</organism>
<keyword evidence="1" id="KW-1133">Transmembrane helix</keyword>
<reference evidence="3 4" key="1">
    <citation type="journal article" date="2023" name="Commun. Biol.">
        <title>Genome analysis of Parmales, the sister group of diatoms, reveals the evolutionary specialization of diatoms from phago-mixotrophs to photoautotrophs.</title>
        <authorList>
            <person name="Ban H."/>
            <person name="Sato S."/>
            <person name="Yoshikawa S."/>
            <person name="Yamada K."/>
            <person name="Nakamura Y."/>
            <person name="Ichinomiya M."/>
            <person name="Sato N."/>
            <person name="Blanc-Mathieu R."/>
            <person name="Endo H."/>
            <person name="Kuwata A."/>
            <person name="Ogata H."/>
        </authorList>
    </citation>
    <scope>NUCLEOTIDE SEQUENCE [LARGE SCALE GENOMIC DNA]</scope>
</reference>
<gene>
    <name evidence="3" type="ORF">TeGR_g3907</name>
</gene>
<dbReference type="Gene3D" id="3.60.10.10">
    <property type="entry name" value="Endonuclease/exonuclease/phosphatase"/>
    <property type="match status" value="2"/>
</dbReference>
<evidence type="ECO:0000256" key="1">
    <source>
        <dbReference type="SAM" id="Phobius"/>
    </source>
</evidence>
<keyword evidence="1" id="KW-0472">Membrane</keyword>
<dbReference type="InterPro" id="IPR036691">
    <property type="entry name" value="Endo/exonu/phosph_ase_sf"/>
</dbReference>
<feature type="transmembrane region" description="Helical" evidence="1">
    <location>
        <begin position="92"/>
        <end position="111"/>
    </location>
</feature>
<dbReference type="SUPFAM" id="SSF56219">
    <property type="entry name" value="DNase I-like"/>
    <property type="match status" value="2"/>
</dbReference>
<evidence type="ECO:0000259" key="2">
    <source>
        <dbReference type="Pfam" id="PF03372"/>
    </source>
</evidence>
<accession>A0ABQ6M790</accession>
<name>A0ABQ6M790_9STRA</name>
<dbReference type="Proteomes" id="UP001165060">
    <property type="component" value="Unassembled WGS sequence"/>
</dbReference>
<feature type="transmembrane region" description="Helical" evidence="1">
    <location>
        <begin position="146"/>
        <end position="164"/>
    </location>
</feature>
<sequence length="478" mass="52044">MSCPALPGLRVLSYNVRFDCQCDPSFPEILLGNNDPEPWAERRERLADVIRDIGPDIVGIQEPKMWQVNYLSCELGMPWMGVGRESPRGDPVFLTLAILATVAAPFLLSHLPRLVRLLVRRPPVPAPPASASASAPPPPSPPILSGWRIICVLPLVSFQLYFFVSSFLPLATVPHTCAPLLTSFLSGPVTFAAVALSLLLLLFALSPLHSRPGLLGLAVLSLQLAYTACFSAMLVHTIAIPWTYGDEYSPILFDPSRNVSFAGNYNTTWLSRDQAPGRVASEWNAGCTRVATAATFAKDGHPFNFVNTHLDHVGDNARLGGAQVVARKIIGDTLKNLNDFPTVLTGDFNTYVGSPCWFELNNSLADTFFLSDAPHTGPLKSYNAFSQVPECGRSIDWVFVTRGAFFVSNHRSDFHEGSVSDHNPMWVDLVFNQTEGEGVEAGEGSVEGGGGGCGNEGQIMEQRERFERPFSDCARPAQ</sequence>
<evidence type="ECO:0000313" key="4">
    <source>
        <dbReference type="Proteomes" id="UP001165060"/>
    </source>
</evidence>
<dbReference type="InterPro" id="IPR051916">
    <property type="entry name" value="GPI-anchor_lipid_remodeler"/>
</dbReference>
<dbReference type="EMBL" id="BRYB01001218">
    <property type="protein sequence ID" value="GMI20807.1"/>
    <property type="molecule type" value="Genomic_DNA"/>
</dbReference>
<dbReference type="InterPro" id="IPR005135">
    <property type="entry name" value="Endo/exonuclease/phosphatase"/>
</dbReference>
<dbReference type="PANTHER" id="PTHR14859:SF1">
    <property type="entry name" value="PGAP2-INTERACTING PROTEIN"/>
    <property type="match status" value="1"/>
</dbReference>
<dbReference type="PANTHER" id="PTHR14859">
    <property type="entry name" value="CALCOFLUOR WHITE HYPERSENSITIVE PROTEIN PRECURSOR"/>
    <property type="match status" value="1"/>
</dbReference>
<protein>
    <recommendedName>
        <fullName evidence="2">Endonuclease/exonuclease/phosphatase domain-containing protein</fullName>
    </recommendedName>
</protein>
<evidence type="ECO:0000313" key="3">
    <source>
        <dbReference type="EMBL" id="GMI20807.1"/>
    </source>
</evidence>
<proteinExistence type="predicted"/>
<feature type="transmembrane region" description="Helical" evidence="1">
    <location>
        <begin position="217"/>
        <end position="244"/>
    </location>
</feature>
<feature type="transmembrane region" description="Helical" evidence="1">
    <location>
        <begin position="184"/>
        <end position="205"/>
    </location>
</feature>
<keyword evidence="1" id="KW-0812">Transmembrane</keyword>
<keyword evidence="4" id="KW-1185">Reference proteome</keyword>